<dbReference type="InterPro" id="IPR001633">
    <property type="entry name" value="EAL_dom"/>
</dbReference>
<dbReference type="Pfam" id="PF04940">
    <property type="entry name" value="BLUF"/>
    <property type="match status" value="1"/>
</dbReference>
<dbReference type="PROSITE" id="PS50883">
    <property type="entry name" value="EAL"/>
    <property type="match status" value="1"/>
</dbReference>
<dbReference type="GO" id="GO:0009882">
    <property type="term" value="F:blue light photoreceptor activity"/>
    <property type="evidence" value="ECO:0007669"/>
    <property type="project" value="InterPro"/>
</dbReference>
<organism evidence="3 4">
    <name type="scientific">Enterobacter asburiae</name>
    <dbReference type="NCBI Taxonomy" id="61645"/>
    <lineage>
        <taxon>Bacteria</taxon>
        <taxon>Pseudomonadati</taxon>
        <taxon>Pseudomonadota</taxon>
        <taxon>Gammaproteobacteria</taxon>
        <taxon>Enterobacterales</taxon>
        <taxon>Enterobacteriaceae</taxon>
        <taxon>Enterobacter</taxon>
        <taxon>Enterobacter cloacae complex</taxon>
    </lineage>
</organism>
<dbReference type="InterPro" id="IPR035919">
    <property type="entry name" value="EAL_sf"/>
</dbReference>
<evidence type="ECO:0000313" key="4">
    <source>
        <dbReference type="Proteomes" id="UP000255163"/>
    </source>
</evidence>
<dbReference type="SMART" id="SM01034">
    <property type="entry name" value="BLUF"/>
    <property type="match status" value="1"/>
</dbReference>
<gene>
    <name evidence="3" type="primary">ycgF_2</name>
    <name evidence="3" type="ORF">NCTC12123_02120</name>
</gene>
<evidence type="ECO:0000313" key="3">
    <source>
        <dbReference type="EMBL" id="STD20608.1"/>
    </source>
</evidence>
<sequence length="414" mass="46245">MHLSFSSDPIFVLTTLIYRSQLNLSCQSSALRELVERARIRNASLNITGVLLAKGSDVLQILEGSEESVLKLFHKIRDDKRHSGVVELMRDYGPRRRFENVGMLLFDLQTQSPKEVLQSVLNYSKLESYLTSDDRVFKFIQTFITGKRPALSGARYVPEKWTLSPEALPFGERLGLMANQTCQFALQPIVEPSEGKISSLEALIRGNDGGSPEHFFSTLDPDKIYEVDLQTKAYAFALAEKLGIGSHKIAVNLLPMSLVNVPNAVEFLVSAIKKHSLQPEQVVIEVTENEMISGFNQFNSAIKQLRGEGIGLAIDDFGSGYAGLSLLTRFQPDKIKIDREIVSDIHLSGPKQAIVRSIVSCCSDLEITLVAEGIEKIEEWCWLESAGIRRFQGFLFARPQLNGVGDIHWPHLVR</sequence>
<feature type="domain" description="BLUF" evidence="2">
    <location>
        <begin position="13"/>
        <end position="104"/>
    </location>
</feature>
<reference evidence="3 4" key="1">
    <citation type="submission" date="2018-06" db="EMBL/GenBank/DDBJ databases">
        <authorList>
            <consortium name="Pathogen Informatics"/>
            <person name="Doyle S."/>
        </authorList>
    </citation>
    <scope>NUCLEOTIDE SEQUENCE [LARGE SCALE GENOMIC DNA]</scope>
    <source>
        <strain evidence="3 4">NCTC12123</strain>
    </source>
</reference>
<dbReference type="CDD" id="cd01948">
    <property type="entry name" value="EAL"/>
    <property type="match status" value="1"/>
</dbReference>
<dbReference type="InterPro" id="IPR036046">
    <property type="entry name" value="Acylphosphatase-like_dom_sf"/>
</dbReference>
<dbReference type="STRING" id="640513.Entas_2186"/>
<dbReference type="GO" id="GO:0071111">
    <property type="term" value="F:cyclic-guanylate-specific phosphodiesterase activity"/>
    <property type="evidence" value="ECO:0007669"/>
    <property type="project" value="InterPro"/>
</dbReference>
<dbReference type="Gene3D" id="3.30.70.100">
    <property type="match status" value="1"/>
</dbReference>
<dbReference type="GO" id="GO:0071949">
    <property type="term" value="F:FAD binding"/>
    <property type="evidence" value="ECO:0007669"/>
    <property type="project" value="InterPro"/>
</dbReference>
<protein>
    <submittedName>
        <fullName evidence="3">Blue light- and temperature-regulated antirepressor YcgF</fullName>
    </submittedName>
</protein>
<dbReference type="PANTHER" id="PTHR33121">
    <property type="entry name" value="CYCLIC DI-GMP PHOSPHODIESTERASE PDEF"/>
    <property type="match status" value="1"/>
</dbReference>
<dbReference type="Proteomes" id="UP000255163">
    <property type="component" value="Unassembled WGS sequence"/>
</dbReference>
<evidence type="ECO:0000259" key="1">
    <source>
        <dbReference type="PROSITE" id="PS50883"/>
    </source>
</evidence>
<evidence type="ECO:0000259" key="2">
    <source>
        <dbReference type="PROSITE" id="PS50925"/>
    </source>
</evidence>
<dbReference type="InterPro" id="IPR050706">
    <property type="entry name" value="Cyclic-di-GMP_PDE-like"/>
</dbReference>
<dbReference type="PROSITE" id="PS50925">
    <property type="entry name" value="BLUF"/>
    <property type="match status" value="1"/>
</dbReference>
<dbReference type="Pfam" id="PF00563">
    <property type="entry name" value="EAL"/>
    <property type="match status" value="1"/>
</dbReference>
<dbReference type="PANTHER" id="PTHR33121:SF15">
    <property type="entry name" value="BLUE LIGHT- AND TEMPERATURE-REGULATED ANTIREPRESSOR BLUF"/>
    <property type="match status" value="1"/>
</dbReference>
<dbReference type="SUPFAM" id="SSF141868">
    <property type="entry name" value="EAL domain-like"/>
    <property type="match status" value="1"/>
</dbReference>
<feature type="domain" description="EAL" evidence="1">
    <location>
        <begin position="165"/>
        <end position="413"/>
    </location>
</feature>
<accession>A0A376F8L1</accession>
<dbReference type="EMBL" id="UFYI01000007">
    <property type="protein sequence ID" value="STD20608.1"/>
    <property type="molecule type" value="Genomic_DNA"/>
</dbReference>
<dbReference type="SUPFAM" id="SSF54975">
    <property type="entry name" value="Acylphosphatase/BLUF domain-like"/>
    <property type="match status" value="1"/>
</dbReference>
<proteinExistence type="predicted"/>
<dbReference type="InterPro" id="IPR007024">
    <property type="entry name" value="BLUF_domain"/>
</dbReference>
<name>A0A376F8L1_ENTAS</name>
<dbReference type="Gene3D" id="3.20.20.450">
    <property type="entry name" value="EAL domain"/>
    <property type="match status" value="1"/>
</dbReference>
<dbReference type="AlphaFoldDB" id="A0A376F8L1"/>
<dbReference type="SMART" id="SM00052">
    <property type="entry name" value="EAL"/>
    <property type="match status" value="1"/>
</dbReference>